<dbReference type="GeneID" id="119736367"/>
<dbReference type="RefSeq" id="XP_038066308.1">
    <property type="nucleotide sequence ID" value="XM_038210380.1"/>
</dbReference>
<evidence type="ECO:0008006" key="10">
    <source>
        <dbReference type="Google" id="ProtNLM"/>
    </source>
</evidence>
<dbReference type="AlphaFoldDB" id="A0A914ARM8"/>
<feature type="transmembrane region" description="Helical" evidence="7">
    <location>
        <begin position="167"/>
        <end position="184"/>
    </location>
</feature>
<feature type="transmembrane region" description="Helical" evidence="7">
    <location>
        <begin position="38"/>
        <end position="57"/>
    </location>
</feature>
<dbReference type="Proteomes" id="UP000887568">
    <property type="component" value="Unplaced"/>
</dbReference>
<dbReference type="OrthoDB" id="408493at2759"/>
<dbReference type="EnsemblMetazoa" id="XM_038210380.1">
    <property type="protein sequence ID" value="XP_038066308.1"/>
    <property type="gene ID" value="LOC119736367"/>
</dbReference>
<evidence type="ECO:0000256" key="3">
    <source>
        <dbReference type="ARBA" id="ARBA00022597"/>
    </source>
</evidence>
<dbReference type="GO" id="GO:0015165">
    <property type="term" value="F:pyrimidine nucleotide-sugar transmembrane transporter activity"/>
    <property type="evidence" value="ECO:0007669"/>
    <property type="project" value="InterPro"/>
</dbReference>
<dbReference type="InterPro" id="IPR037185">
    <property type="entry name" value="EmrE-like"/>
</dbReference>
<dbReference type="GO" id="GO:0000139">
    <property type="term" value="C:Golgi membrane"/>
    <property type="evidence" value="ECO:0007669"/>
    <property type="project" value="InterPro"/>
</dbReference>
<feature type="transmembrane region" description="Helical" evidence="7">
    <location>
        <begin position="322"/>
        <end position="340"/>
    </location>
</feature>
<keyword evidence="3" id="KW-0813">Transport</keyword>
<evidence type="ECO:0000313" key="8">
    <source>
        <dbReference type="EnsemblMetazoa" id="XP_038066308.1"/>
    </source>
</evidence>
<feature type="transmembrane region" description="Helical" evidence="7">
    <location>
        <begin position="143"/>
        <end position="160"/>
    </location>
</feature>
<dbReference type="SUPFAM" id="SSF103481">
    <property type="entry name" value="Multidrug resistance efflux transporter EmrE"/>
    <property type="match status" value="1"/>
</dbReference>
<keyword evidence="3" id="KW-0762">Sugar transport</keyword>
<evidence type="ECO:0000256" key="4">
    <source>
        <dbReference type="ARBA" id="ARBA00022692"/>
    </source>
</evidence>
<dbReference type="InterPro" id="IPR007271">
    <property type="entry name" value="Nuc_sug_transpt"/>
</dbReference>
<keyword evidence="4 7" id="KW-0812">Transmembrane</keyword>
<dbReference type="Pfam" id="PF04142">
    <property type="entry name" value="Nuc_sug_transp"/>
    <property type="match status" value="1"/>
</dbReference>
<keyword evidence="5 7" id="KW-1133">Transmembrane helix</keyword>
<feature type="transmembrane region" description="Helical" evidence="7">
    <location>
        <begin position="296"/>
        <end position="316"/>
    </location>
</feature>
<evidence type="ECO:0000313" key="9">
    <source>
        <dbReference type="Proteomes" id="UP000887568"/>
    </source>
</evidence>
<dbReference type="NCBIfam" id="TIGR00803">
    <property type="entry name" value="nst"/>
    <property type="match status" value="1"/>
</dbReference>
<comment type="similarity">
    <text evidence="2">Belongs to the nucleotide-sugar transporter family. SLC35A subfamily.</text>
</comment>
<comment type="subcellular location">
    <subcellularLocation>
        <location evidence="1">Membrane</location>
        <topology evidence="1">Multi-pass membrane protein</topology>
    </subcellularLocation>
</comment>
<name>A0A914ARM8_PATMI</name>
<evidence type="ECO:0000256" key="5">
    <source>
        <dbReference type="ARBA" id="ARBA00022989"/>
    </source>
</evidence>
<reference evidence="8" key="1">
    <citation type="submission" date="2022-11" db="UniProtKB">
        <authorList>
            <consortium name="EnsemblMetazoa"/>
        </authorList>
    </citation>
    <scope>IDENTIFICATION</scope>
</reference>
<feature type="transmembrane region" description="Helical" evidence="7">
    <location>
        <begin position="232"/>
        <end position="251"/>
    </location>
</feature>
<feature type="transmembrane region" description="Helical" evidence="7">
    <location>
        <begin position="64"/>
        <end position="88"/>
    </location>
</feature>
<sequence length="356" mass="39000">MGEGSERNFDSRSSAACLRRVPDLKMASNEGASLGFKIYILLVLTLNATGYILLIRYTRSQAGALYSSTTTVVLTEVSKLLISLLLLVKEHRSVLGMLNDVWNGVFMNPRDTFKMCVPSIIYAIQNNLAFVALSNLDAATYQVSYQMKVITTAMFMVLMLNKSLSKFQWLAILLLFMGVALVQVESATGTKAGEAHYNYPVGLLCIVISCLCSGFAGVYFEKVLKGTSTSLWIRNVQMYMFGIVSGLVAVFSTDSEVILEKGFLHGYNYLVWLVVAMASIGGLYTSVVVKYTDNIIKGFSTAVSIVLAAVGSFLIFQKTFGLLFVMGTGMVICAVYLYSLPKPPPPKPLTQPRETV</sequence>
<evidence type="ECO:0000256" key="7">
    <source>
        <dbReference type="SAM" id="Phobius"/>
    </source>
</evidence>
<dbReference type="PANTHER" id="PTHR10231">
    <property type="entry name" value="NUCLEOTIDE-SUGAR TRANSMEMBRANE TRANSPORTER"/>
    <property type="match status" value="1"/>
</dbReference>
<proteinExistence type="inferred from homology"/>
<evidence type="ECO:0000256" key="2">
    <source>
        <dbReference type="ARBA" id="ARBA00009976"/>
    </source>
</evidence>
<feature type="transmembrane region" description="Helical" evidence="7">
    <location>
        <begin position="196"/>
        <end position="220"/>
    </location>
</feature>
<feature type="transmembrane region" description="Helical" evidence="7">
    <location>
        <begin position="271"/>
        <end position="289"/>
    </location>
</feature>
<dbReference type="PIRSF" id="PIRSF005799">
    <property type="entry name" value="UDP-gal_transpt"/>
    <property type="match status" value="1"/>
</dbReference>
<dbReference type="OMA" id="KCYVIAS"/>
<protein>
    <recommendedName>
        <fullName evidence="10">UDP-galactose translocator</fullName>
    </recommendedName>
</protein>
<evidence type="ECO:0000256" key="6">
    <source>
        <dbReference type="ARBA" id="ARBA00023136"/>
    </source>
</evidence>
<keyword evidence="6 7" id="KW-0472">Membrane</keyword>
<evidence type="ECO:0000256" key="1">
    <source>
        <dbReference type="ARBA" id="ARBA00004141"/>
    </source>
</evidence>
<organism evidence="8 9">
    <name type="scientific">Patiria miniata</name>
    <name type="common">Bat star</name>
    <name type="synonym">Asterina miniata</name>
    <dbReference type="NCBI Taxonomy" id="46514"/>
    <lineage>
        <taxon>Eukaryota</taxon>
        <taxon>Metazoa</taxon>
        <taxon>Echinodermata</taxon>
        <taxon>Eleutherozoa</taxon>
        <taxon>Asterozoa</taxon>
        <taxon>Asteroidea</taxon>
        <taxon>Valvatacea</taxon>
        <taxon>Valvatida</taxon>
        <taxon>Asterinidae</taxon>
        <taxon>Patiria</taxon>
    </lineage>
</organism>
<keyword evidence="9" id="KW-1185">Reference proteome</keyword>
<accession>A0A914ARM8</accession>